<evidence type="ECO:0000313" key="2">
    <source>
        <dbReference type="EMBL" id="KCV71602.1"/>
    </source>
</evidence>
<feature type="compositionally biased region" description="Polar residues" evidence="1">
    <location>
        <begin position="172"/>
        <end position="184"/>
    </location>
</feature>
<protein>
    <submittedName>
        <fullName evidence="2">Uncharacterized protein</fullName>
    </submittedName>
</protein>
<keyword evidence="3" id="KW-1185">Reference proteome</keyword>
<dbReference type="RefSeq" id="XP_009493180.1">
    <property type="nucleotide sequence ID" value="XM_009494905.1"/>
</dbReference>
<evidence type="ECO:0000313" key="3">
    <source>
        <dbReference type="Proteomes" id="UP000030693"/>
    </source>
</evidence>
<dbReference type="EMBL" id="KB932202">
    <property type="protein sequence ID" value="KCV71602.1"/>
    <property type="molecule type" value="Genomic_DNA"/>
</dbReference>
<evidence type="ECO:0000256" key="1">
    <source>
        <dbReference type="SAM" id="MobiDB-lite"/>
    </source>
</evidence>
<reference evidence="2" key="1">
    <citation type="submission" date="2013-04" db="EMBL/GenBank/DDBJ databases">
        <title>The Genome Sequence of Fonticula alba ATCC 38817.</title>
        <authorList>
            <consortium name="The Broad Institute Genomics Platform"/>
            <person name="Russ C."/>
            <person name="Cuomo C."/>
            <person name="Burger G."/>
            <person name="Gray M.W."/>
            <person name="Holland P.W.H."/>
            <person name="King N."/>
            <person name="Lang F.B.F."/>
            <person name="Roger A.J."/>
            <person name="Ruiz-Trillo I."/>
            <person name="Brown M."/>
            <person name="Walker B."/>
            <person name="Young S."/>
            <person name="Zeng Q."/>
            <person name="Gargeya S."/>
            <person name="Fitzgerald M."/>
            <person name="Haas B."/>
            <person name="Abouelleil A."/>
            <person name="Allen A.W."/>
            <person name="Alvarado L."/>
            <person name="Arachchi H.M."/>
            <person name="Berlin A.M."/>
            <person name="Chapman S.B."/>
            <person name="Gainer-Dewar J."/>
            <person name="Goldberg J."/>
            <person name="Griggs A."/>
            <person name="Gujja S."/>
            <person name="Hansen M."/>
            <person name="Howarth C."/>
            <person name="Imamovic A."/>
            <person name="Ireland A."/>
            <person name="Larimer J."/>
            <person name="McCowan C."/>
            <person name="Murphy C."/>
            <person name="Pearson M."/>
            <person name="Poon T.W."/>
            <person name="Priest M."/>
            <person name="Roberts A."/>
            <person name="Saif S."/>
            <person name="Shea T."/>
            <person name="Sisk P."/>
            <person name="Sykes S."/>
            <person name="Wortman J."/>
            <person name="Nusbaum C."/>
            <person name="Birren B."/>
        </authorList>
    </citation>
    <scope>NUCLEOTIDE SEQUENCE [LARGE SCALE GENOMIC DNA]</scope>
    <source>
        <strain evidence="2">ATCC 38817</strain>
    </source>
</reference>
<feature type="compositionally biased region" description="Polar residues" evidence="1">
    <location>
        <begin position="151"/>
        <end position="160"/>
    </location>
</feature>
<sequence>MCSKSAFVGRAGGELSRQYRTASRVCRAMRNGPPPLDQRDQPSAEKFGLVLASHLHLGHHLTHCPRRRSGEGSRRAVLARPFPTVSQLLRRGRGTSLPGTMVLLQAGDGGVLVNRCEGRVVLSAHVDHGNRQCHSHLLAGSLSAFEGRSIAPTTGSSEGTGRSPALRLPQQGIGTSGQYNPGRQ</sequence>
<feature type="non-terminal residue" evidence="2">
    <location>
        <position position="184"/>
    </location>
</feature>
<accession>A0A058ZDR2</accession>
<organism evidence="2">
    <name type="scientific">Fonticula alba</name>
    <name type="common">Slime mold</name>
    <dbReference type="NCBI Taxonomy" id="691883"/>
    <lineage>
        <taxon>Eukaryota</taxon>
        <taxon>Rotosphaerida</taxon>
        <taxon>Fonticulaceae</taxon>
        <taxon>Fonticula</taxon>
    </lineage>
</organism>
<gene>
    <name evidence="2" type="ORF">H696_01018</name>
</gene>
<feature type="region of interest" description="Disordered" evidence="1">
    <location>
        <begin position="149"/>
        <end position="184"/>
    </location>
</feature>
<dbReference type="GeneID" id="20525743"/>
<proteinExistence type="predicted"/>
<name>A0A058ZDR2_FONAL</name>
<dbReference type="Proteomes" id="UP000030693">
    <property type="component" value="Unassembled WGS sequence"/>
</dbReference>
<dbReference type="AlphaFoldDB" id="A0A058ZDR2"/>